<keyword evidence="3" id="KW-0614">Plasmid</keyword>
<dbReference type="PATRIC" id="fig|1121353.3.peg.2721"/>
<sequence length="486" mass="46818">MDNAASENPGAALATAVGAAASKFWGDPVGKLTQAVLEGNSQALQTVMTFWMDYRIDKNTIDQNVNGVKNIVLGLAGLALIASIIVGGGRMAASRRQGLAEGLENTGQVIATYLLFSLLIPGMIAGAVVASDQLSDWIMRSFGATSAEQILGGTALNENQAGPIIMLALAGVSFAGSMMQLIALATRTLLLPIAAGLTPLFAALTFTQTGKQGLNHLVSLIIASIAFKPISALLYSVTFWYVKDGGDGVMDAFVTAIMIGAAGFTAPALVRAIAPVVSQAGGGGAAPVLAGGAALTGGALGLAGGALNAASRGLSSSGGKAAGAASTAAGSGASMTATGTGGSGGAMGSNPGGGGGRVSSPTSQNTTAGGSVSGRSSSGASSTGASGGGGATATGASSAAGGSGPSPQMRPAGASGVGGQGATTQSRSARVGSQARQIGATTARTGAGVANTGARMARSGAAAAQRIQSILDESIGAQGTHHGGRR</sequence>
<evidence type="ECO:0008006" key="5">
    <source>
        <dbReference type="Google" id="ProtNLM"/>
    </source>
</evidence>
<evidence type="ECO:0000256" key="2">
    <source>
        <dbReference type="SAM" id="Phobius"/>
    </source>
</evidence>
<keyword evidence="2" id="KW-0812">Transmembrane</keyword>
<geneLocation type="plasmid" evidence="3 4">
    <name>pCC2</name>
</geneLocation>
<accession>M1UWK6</accession>
<evidence type="ECO:0000313" key="4">
    <source>
        <dbReference type="Proteomes" id="UP000011760"/>
    </source>
</evidence>
<dbReference type="EMBL" id="CP004356">
    <property type="protein sequence ID" value="AGG68087.1"/>
    <property type="molecule type" value="Genomic_DNA"/>
</dbReference>
<name>M1UWK6_9CORY</name>
<gene>
    <name evidence="3" type="ORF">H924_13490</name>
</gene>
<feature type="compositionally biased region" description="Gly residues" evidence="1">
    <location>
        <begin position="339"/>
        <end position="357"/>
    </location>
</feature>
<feature type="compositionally biased region" description="Low complexity" evidence="1">
    <location>
        <begin position="325"/>
        <end position="338"/>
    </location>
</feature>
<feature type="transmembrane region" description="Helical" evidence="2">
    <location>
        <begin position="189"/>
        <end position="206"/>
    </location>
</feature>
<evidence type="ECO:0000313" key="3">
    <source>
        <dbReference type="EMBL" id="AGG68087.1"/>
    </source>
</evidence>
<feature type="region of interest" description="Disordered" evidence="1">
    <location>
        <begin position="325"/>
        <end position="452"/>
    </location>
</feature>
<feature type="compositionally biased region" description="Low complexity" evidence="1">
    <location>
        <begin position="435"/>
        <end position="452"/>
    </location>
</feature>
<keyword evidence="4" id="KW-1185">Reference proteome</keyword>
<feature type="transmembrane region" description="Helical" evidence="2">
    <location>
        <begin position="218"/>
        <end position="241"/>
    </location>
</feature>
<dbReference type="Proteomes" id="UP000011760">
    <property type="component" value="Plasmid pCC2"/>
</dbReference>
<evidence type="ECO:0000256" key="1">
    <source>
        <dbReference type="SAM" id="MobiDB-lite"/>
    </source>
</evidence>
<dbReference type="AlphaFoldDB" id="M1UWK6"/>
<dbReference type="KEGG" id="ccn:H924_13490"/>
<organism evidence="3 4">
    <name type="scientific">Corynebacterium callunae DSM 20147</name>
    <dbReference type="NCBI Taxonomy" id="1121353"/>
    <lineage>
        <taxon>Bacteria</taxon>
        <taxon>Bacillati</taxon>
        <taxon>Actinomycetota</taxon>
        <taxon>Actinomycetes</taxon>
        <taxon>Mycobacteriales</taxon>
        <taxon>Corynebacteriaceae</taxon>
        <taxon>Corynebacterium</taxon>
    </lineage>
</organism>
<keyword evidence="2" id="KW-1133">Transmembrane helix</keyword>
<dbReference type="eggNOG" id="ENOG5032TCD">
    <property type="taxonomic scope" value="Bacteria"/>
</dbReference>
<protein>
    <recommendedName>
        <fullName evidence="5">TrbL/VirB6 plasmid conjugal transfer protein</fullName>
    </recommendedName>
</protein>
<feature type="transmembrane region" description="Helical" evidence="2">
    <location>
        <begin position="286"/>
        <end position="310"/>
    </location>
</feature>
<feature type="transmembrane region" description="Helical" evidence="2">
    <location>
        <begin position="253"/>
        <end position="274"/>
    </location>
</feature>
<feature type="compositionally biased region" description="Low complexity" evidence="1">
    <location>
        <begin position="358"/>
        <end position="384"/>
    </location>
</feature>
<reference evidence="3 4" key="1">
    <citation type="submission" date="2013-02" db="EMBL/GenBank/DDBJ databases">
        <title>The complete genome sequence of Corynebacterium callunae DSM 20147.</title>
        <authorList>
            <person name="Ruckert C."/>
            <person name="Albersmeier A."/>
            <person name="Kalinowski J."/>
        </authorList>
    </citation>
    <scope>NUCLEOTIDE SEQUENCE [LARGE SCALE GENOMIC DNA]</scope>
    <source>
        <strain evidence="3 4">DSM 20147</strain>
        <plasmid evidence="3 4">pCC2</plasmid>
    </source>
</reference>
<feature type="transmembrane region" description="Helical" evidence="2">
    <location>
        <begin position="71"/>
        <end position="89"/>
    </location>
</feature>
<feature type="transmembrane region" description="Helical" evidence="2">
    <location>
        <begin position="161"/>
        <end position="182"/>
    </location>
</feature>
<feature type="transmembrane region" description="Helical" evidence="2">
    <location>
        <begin position="110"/>
        <end position="130"/>
    </location>
</feature>
<keyword evidence="2" id="KW-0472">Membrane</keyword>
<proteinExistence type="predicted"/>
<dbReference type="HOGENOM" id="CLU_035795_0_0_11"/>